<proteinExistence type="predicted"/>
<reference evidence="2 3" key="1">
    <citation type="journal article" date="2010" name="Microbiology">
        <title>Twenty-eight divergent polysaccharide loci specifying within- and amongst-strain capsule diversity in three strains of Bacteroides fragilis.</title>
        <authorList>
            <person name="Patrick S."/>
            <person name="Blakely G.W."/>
            <person name="Houston S."/>
            <person name="Moore J."/>
            <person name="Abratt V.R."/>
            <person name="Bertalan M."/>
            <person name="Cerdeno-Tarraga A.M."/>
            <person name="Quail M.A."/>
            <person name="Corton N."/>
            <person name="Corton C."/>
            <person name="Bignell A."/>
            <person name="Barron A."/>
            <person name="Clark L."/>
            <person name="Bentley S.D."/>
            <person name="Parkhill J."/>
        </authorList>
    </citation>
    <scope>NUCLEOTIDE SEQUENCE [LARGE SCALE GENOMIC DNA]</scope>
    <source>
        <strain evidence="2 3">638R</strain>
    </source>
</reference>
<gene>
    <name evidence="2" type="ordered locus">BF638R_1174</name>
</gene>
<dbReference type="Pfam" id="PF05713">
    <property type="entry name" value="MobC"/>
    <property type="match status" value="1"/>
</dbReference>
<evidence type="ECO:0000313" key="2">
    <source>
        <dbReference type="EMBL" id="CBW21726.1"/>
    </source>
</evidence>
<dbReference type="AlphaFoldDB" id="E1WQV8"/>
<dbReference type="KEGG" id="bfg:BF638R_1174"/>
<dbReference type="EMBL" id="FQ312004">
    <property type="protein sequence ID" value="CBW21726.1"/>
    <property type="molecule type" value="Genomic_DNA"/>
</dbReference>
<dbReference type="Proteomes" id="UP000008560">
    <property type="component" value="Chromosome"/>
</dbReference>
<organism evidence="2 3">
    <name type="scientific">Bacteroides fragilis (strain 638R)</name>
    <dbReference type="NCBI Taxonomy" id="862962"/>
    <lineage>
        <taxon>Bacteria</taxon>
        <taxon>Pseudomonadati</taxon>
        <taxon>Bacteroidota</taxon>
        <taxon>Bacteroidia</taxon>
        <taxon>Bacteroidales</taxon>
        <taxon>Bacteroidaceae</taxon>
        <taxon>Bacteroides</taxon>
    </lineage>
</organism>
<sequence>MRRQLPMVTNYSLKQIQMEKKYTITIRLSYQQHAWLGALCRRSKQTQSEVIRSLIENGSVRERITQEHIHIIRQLIGESTNLNQLARQANTYGFFAVADRCEEMAQHINQLIKQLKNDR</sequence>
<evidence type="ECO:0000313" key="3">
    <source>
        <dbReference type="Proteomes" id="UP000008560"/>
    </source>
</evidence>
<name>E1WQV8_BACF6</name>
<protein>
    <submittedName>
        <fullName evidence="2">Mobilization protein</fullName>
    </submittedName>
</protein>
<dbReference type="HOGENOM" id="CLU_096411_3_2_10"/>
<accession>E1WQV8</accession>
<feature type="domain" description="Bacterial mobilisation" evidence="1">
    <location>
        <begin position="72"/>
        <end position="115"/>
    </location>
</feature>
<evidence type="ECO:0000259" key="1">
    <source>
        <dbReference type="Pfam" id="PF05713"/>
    </source>
</evidence>
<dbReference type="InterPro" id="IPR008687">
    <property type="entry name" value="MobC"/>
</dbReference>
<dbReference type="PATRIC" id="fig|862962.3.peg.1190"/>